<dbReference type="Gene3D" id="3.40.50.12780">
    <property type="entry name" value="N-terminal domain of ligase-like"/>
    <property type="match status" value="1"/>
</dbReference>
<dbReference type="EMBL" id="QPJK01000006">
    <property type="protein sequence ID" value="RCW69605.1"/>
    <property type="molecule type" value="Genomic_DNA"/>
</dbReference>
<gene>
    <name evidence="3" type="ORF">DES41_106479</name>
</gene>
<dbReference type="OrthoDB" id="9766486at2"/>
<dbReference type="GO" id="GO:0016405">
    <property type="term" value="F:CoA-ligase activity"/>
    <property type="evidence" value="ECO:0007669"/>
    <property type="project" value="TreeGrafter"/>
</dbReference>
<accession>A0A368XP30</accession>
<evidence type="ECO:0000313" key="3">
    <source>
        <dbReference type="EMBL" id="RCW69605.1"/>
    </source>
</evidence>
<evidence type="ECO:0000313" key="4">
    <source>
        <dbReference type="Proteomes" id="UP000252884"/>
    </source>
</evidence>
<dbReference type="AlphaFoldDB" id="A0A368XP30"/>
<dbReference type="PANTHER" id="PTHR24096">
    <property type="entry name" value="LONG-CHAIN-FATTY-ACID--COA LIGASE"/>
    <property type="match status" value="1"/>
</dbReference>
<dbReference type="InterPro" id="IPR000873">
    <property type="entry name" value="AMP-dep_synth/lig_dom"/>
</dbReference>
<feature type="domain" description="AMP-dependent synthetase/ligase" evidence="2">
    <location>
        <begin position="71"/>
        <end position="455"/>
    </location>
</feature>
<comment type="caution">
    <text evidence="3">The sequence shown here is derived from an EMBL/GenBank/DDBJ whole genome shotgun (WGS) entry which is preliminary data.</text>
</comment>
<proteinExistence type="predicted"/>
<evidence type="ECO:0000256" key="1">
    <source>
        <dbReference type="SAM" id="MobiDB-lite"/>
    </source>
</evidence>
<dbReference type="PANTHER" id="PTHR24096:SF420">
    <property type="entry name" value="LONG-CHAIN-FATTY-ACID--COA LIGASE-RELATED"/>
    <property type="match status" value="1"/>
</dbReference>
<sequence length="640" mass="68088">MTTLTHAAAEAPATAATTAPATPPTTPRYRAVPYTVRTSTCERRADGTLVLRSPLTPKATGRTGFAGFIPHWAERRGDLPAFCERDAHSGEWQRITWRHLWQQVQAVGAALLDLGLGQGRPLVVLSPNSLEQLVLLLAAEYVGVAVAPVSPAYSTLSRDFARLKGVCDLVPPAALFVQDAAAFDRAVGVVGGAGVPVITVQGAGGAVRPWSALSATELTPSRIAQVAAAHAAIQPQDIARILFTSGSTGVPKGVPISYANLHATAANLADMLASLAEQDEPPVFLDWLPWHHALGGVLNLGRSVLLGATHYIDDGKPLPGLFERTVRNLREISPTVLTSVPSAWTLLATELERDPQLAKSLFARVISFGYGGASLPKDVNERIQRVAERTVGERIVFGTGLASTETTGVGTYRNWASDDLANIGAPPPGTEIKLVPLEGDRYEIRVRGAHNFSGYVARPDLTAAAFDDEGFFQLGDAVRLVDMADPAKGMRFDGRVAEDFKLVNGTWVRTGAVRLGLVERCAPLITDAVICGHDQTYVAALAWPNVAACQCLLPELAGLEAAALVDHPALLAAIAERLRQDTGSASLRVRRLLLMAEPPSMDANEIADKGYVNQAATRARRAHLVEQLFQPDPGPGVARA</sequence>
<name>A0A368XP30_9BURK</name>
<feature type="compositionally biased region" description="Low complexity" evidence="1">
    <location>
        <begin position="1"/>
        <end position="20"/>
    </location>
</feature>
<dbReference type="InterPro" id="IPR020845">
    <property type="entry name" value="AMP-binding_CS"/>
</dbReference>
<feature type="region of interest" description="Disordered" evidence="1">
    <location>
        <begin position="1"/>
        <end position="29"/>
    </location>
</feature>
<dbReference type="InterPro" id="IPR042099">
    <property type="entry name" value="ANL_N_sf"/>
</dbReference>
<reference evidence="3 4" key="1">
    <citation type="submission" date="2018-07" db="EMBL/GenBank/DDBJ databases">
        <title>Genomic Encyclopedia of Type Strains, Phase IV (KMG-IV): sequencing the most valuable type-strain genomes for metagenomic binning, comparative biology and taxonomic classification.</title>
        <authorList>
            <person name="Goeker M."/>
        </authorList>
    </citation>
    <scope>NUCLEOTIDE SEQUENCE [LARGE SCALE GENOMIC DNA]</scope>
    <source>
        <strain evidence="3 4">DSM 21634</strain>
    </source>
</reference>
<dbReference type="Pfam" id="PF00501">
    <property type="entry name" value="AMP-binding"/>
    <property type="match status" value="1"/>
</dbReference>
<organism evidence="3 4">
    <name type="scientific">Pseudorhodoferax soli</name>
    <dbReference type="NCBI Taxonomy" id="545864"/>
    <lineage>
        <taxon>Bacteria</taxon>
        <taxon>Pseudomonadati</taxon>
        <taxon>Pseudomonadota</taxon>
        <taxon>Betaproteobacteria</taxon>
        <taxon>Burkholderiales</taxon>
        <taxon>Comamonadaceae</taxon>
    </lineage>
</organism>
<keyword evidence="4" id="KW-1185">Reference proteome</keyword>
<dbReference type="SUPFAM" id="SSF56801">
    <property type="entry name" value="Acetyl-CoA synthetase-like"/>
    <property type="match status" value="1"/>
</dbReference>
<evidence type="ECO:0000259" key="2">
    <source>
        <dbReference type="Pfam" id="PF00501"/>
    </source>
</evidence>
<dbReference type="PROSITE" id="PS00455">
    <property type="entry name" value="AMP_BINDING"/>
    <property type="match status" value="1"/>
</dbReference>
<protein>
    <submittedName>
        <fullName evidence="3">Feruloyl-CoA synthase</fullName>
    </submittedName>
</protein>
<dbReference type="Proteomes" id="UP000252884">
    <property type="component" value="Unassembled WGS sequence"/>
</dbReference>
<dbReference type="RefSeq" id="WP_114469987.1">
    <property type="nucleotide sequence ID" value="NZ_QPJK01000006.1"/>
</dbReference>